<proteinExistence type="predicted"/>
<evidence type="ECO:0000256" key="1">
    <source>
        <dbReference type="SAM" id="Phobius"/>
    </source>
</evidence>
<feature type="transmembrane region" description="Helical" evidence="1">
    <location>
        <begin position="87"/>
        <end position="105"/>
    </location>
</feature>
<feature type="transmembrane region" description="Helical" evidence="1">
    <location>
        <begin position="54"/>
        <end position="75"/>
    </location>
</feature>
<keyword evidence="1" id="KW-0472">Membrane</keyword>
<protein>
    <submittedName>
        <fullName evidence="3">Uncharacterized protein</fullName>
    </submittedName>
</protein>
<dbReference type="Proteomes" id="UP000693972">
    <property type="component" value="Unassembled WGS sequence"/>
</dbReference>
<dbReference type="RefSeq" id="WP_257891444.1">
    <property type="nucleotide sequence ID" value="NZ_JAIMBW010000001.1"/>
</dbReference>
<name>A0A975YGF1_9RHOB</name>
<reference evidence="3 4" key="1">
    <citation type="submission" date="2021-07" db="EMBL/GenBank/DDBJ databases">
        <title>Karlodiniumbacter phycospheric gen. nov., sp. nov., a phycosphere bacterium isolated from karlodinium veneficum.</title>
        <authorList>
            <person name="Peng Y."/>
            <person name="Jiang L."/>
            <person name="Lee J."/>
        </authorList>
    </citation>
    <scope>NUCLEOTIDE SEQUENCE</scope>
    <source>
        <strain evidence="3 4">N5</strain>
    </source>
</reference>
<organism evidence="3">
    <name type="scientific">Gymnodinialimonas phycosphaerae</name>
    <dbReference type="NCBI Taxonomy" id="2841589"/>
    <lineage>
        <taxon>Bacteria</taxon>
        <taxon>Pseudomonadati</taxon>
        <taxon>Pseudomonadota</taxon>
        <taxon>Alphaproteobacteria</taxon>
        <taxon>Rhodobacterales</taxon>
        <taxon>Paracoccaceae</taxon>
        <taxon>Gymnodinialimonas</taxon>
    </lineage>
</organism>
<dbReference type="EMBL" id="JAIMBW010000001">
    <property type="protein sequence ID" value="MBY4891586.1"/>
    <property type="molecule type" value="Genomic_DNA"/>
</dbReference>
<keyword evidence="1" id="KW-1133">Transmembrane helix</keyword>
<sequence length="244" mass="25574">MPRTSDPKNPVMDLLARSSAPTLVGGTLLPEASARPFVAQYGVGRPGSGKTTGAMVPLIIGAGLVLLSLIVAISALRNGGVTMNSGMGIGLPLVIAAFIAGPALFRAKDGTRQWRRTAQIFADRVEVTDTAGSVTATWTAPISEYTDVHQSYVWLSSPDGDGDGLELEVILLRHPDPAKTIYVSGTRKVILGNMSFSDMVKAGREGRKDDVVAAAGDTRNLQVEALVDALTKETGLSLVQDFGA</sequence>
<evidence type="ECO:0000313" key="2">
    <source>
        <dbReference type="EMBL" id="MBY4891586.1"/>
    </source>
</evidence>
<evidence type="ECO:0000313" key="4">
    <source>
        <dbReference type="Proteomes" id="UP000693972"/>
    </source>
</evidence>
<keyword evidence="1" id="KW-0812">Transmembrane</keyword>
<accession>A0A975YGF1</accession>
<gene>
    <name evidence="2" type="ORF">KUL25_02265</name>
    <name evidence="3" type="ORF">KUL25_02270</name>
</gene>
<evidence type="ECO:0000313" key="3">
    <source>
        <dbReference type="EMBL" id="QXL88373.1"/>
    </source>
</evidence>
<dbReference type="AlphaFoldDB" id="A0A975YGF1"/>
<dbReference type="EMBL" id="CP078073">
    <property type="protein sequence ID" value="QXL88373.1"/>
    <property type="molecule type" value="Genomic_DNA"/>
</dbReference>
<keyword evidence="4" id="KW-1185">Reference proteome</keyword>